<dbReference type="InterPro" id="IPR019434">
    <property type="entry name" value="DUF2423"/>
</dbReference>
<feature type="region of interest" description="Disordered" evidence="1">
    <location>
        <begin position="39"/>
        <end position="103"/>
    </location>
</feature>
<dbReference type="AlphaFoldDB" id="A0A9P9DP51"/>
<evidence type="ECO:0000259" key="2">
    <source>
        <dbReference type="Pfam" id="PF10338"/>
    </source>
</evidence>
<name>A0A9P9DP51_9PLEO</name>
<evidence type="ECO:0000313" key="3">
    <source>
        <dbReference type="EMBL" id="KAH7122502.1"/>
    </source>
</evidence>
<gene>
    <name evidence="3" type="ORF">B0J11DRAFT_531672</name>
</gene>
<evidence type="ECO:0000256" key="1">
    <source>
        <dbReference type="SAM" id="MobiDB-lite"/>
    </source>
</evidence>
<keyword evidence="4" id="KW-1185">Reference proteome</keyword>
<reference evidence="3" key="1">
    <citation type="journal article" date="2021" name="Nat. Commun.">
        <title>Genetic determinants of endophytism in the Arabidopsis root mycobiome.</title>
        <authorList>
            <person name="Mesny F."/>
            <person name="Miyauchi S."/>
            <person name="Thiergart T."/>
            <person name="Pickel B."/>
            <person name="Atanasova L."/>
            <person name="Karlsson M."/>
            <person name="Huettel B."/>
            <person name="Barry K.W."/>
            <person name="Haridas S."/>
            <person name="Chen C."/>
            <person name="Bauer D."/>
            <person name="Andreopoulos W."/>
            <person name="Pangilinan J."/>
            <person name="LaButti K."/>
            <person name="Riley R."/>
            <person name="Lipzen A."/>
            <person name="Clum A."/>
            <person name="Drula E."/>
            <person name="Henrissat B."/>
            <person name="Kohler A."/>
            <person name="Grigoriev I.V."/>
            <person name="Martin F.M."/>
            <person name="Hacquard S."/>
        </authorList>
    </citation>
    <scope>NUCLEOTIDE SEQUENCE</scope>
    <source>
        <strain evidence="3">MPI-CAGE-CH-0243</strain>
    </source>
</reference>
<dbReference type="GO" id="GO:0030687">
    <property type="term" value="C:preribosome, large subunit precursor"/>
    <property type="evidence" value="ECO:0007669"/>
    <property type="project" value="TreeGrafter"/>
</dbReference>
<dbReference type="EMBL" id="JAGMWT010000009">
    <property type="protein sequence ID" value="KAH7122502.1"/>
    <property type="molecule type" value="Genomic_DNA"/>
</dbReference>
<evidence type="ECO:0000313" key="4">
    <source>
        <dbReference type="Proteomes" id="UP000700596"/>
    </source>
</evidence>
<protein>
    <recommendedName>
        <fullName evidence="2">DUF2423 domain-containing protein</fullName>
    </recommendedName>
</protein>
<proteinExistence type="predicted"/>
<sequence length="139" mass="15636">MAKGLRASSKKSNRSKLRARVFGPVEDARTERLHAKLLEVVQQQKPEQPAKKEMDIDSADEDSKDAGKEDDFPKGSYFHTAKIPRSFSDDEDPRHIPQQESSDTENLFMYMGLCSDIVGFNDDGDLEFAFDPLPLLNGC</sequence>
<feature type="compositionally biased region" description="Basic residues" evidence="1">
    <location>
        <begin position="8"/>
        <end position="19"/>
    </location>
</feature>
<dbReference type="PANTHER" id="PTHR28219:SF1">
    <property type="entry name" value="UPF0642 PROTEIN YBL028C"/>
    <property type="match status" value="1"/>
</dbReference>
<dbReference type="Pfam" id="PF10338">
    <property type="entry name" value="YBL028C_N"/>
    <property type="match status" value="1"/>
</dbReference>
<organism evidence="3 4">
    <name type="scientific">Dendryphion nanum</name>
    <dbReference type="NCBI Taxonomy" id="256645"/>
    <lineage>
        <taxon>Eukaryota</taxon>
        <taxon>Fungi</taxon>
        <taxon>Dikarya</taxon>
        <taxon>Ascomycota</taxon>
        <taxon>Pezizomycotina</taxon>
        <taxon>Dothideomycetes</taxon>
        <taxon>Pleosporomycetidae</taxon>
        <taxon>Pleosporales</taxon>
        <taxon>Torulaceae</taxon>
        <taxon>Dendryphion</taxon>
    </lineage>
</organism>
<feature type="compositionally biased region" description="Basic and acidic residues" evidence="1">
    <location>
        <begin position="64"/>
        <end position="73"/>
    </location>
</feature>
<accession>A0A9P9DP51</accession>
<dbReference type="Proteomes" id="UP000700596">
    <property type="component" value="Unassembled WGS sequence"/>
</dbReference>
<feature type="region of interest" description="Disordered" evidence="1">
    <location>
        <begin position="1"/>
        <end position="25"/>
    </location>
</feature>
<feature type="domain" description="DUF2423" evidence="2">
    <location>
        <begin position="1"/>
        <end position="44"/>
    </location>
</feature>
<comment type="caution">
    <text evidence="3">The sequence shown here is derived from an EMBL/GenBank/DDBJ whole genome shotgun (WGS) entry which is preliminary data.</text>
</comment>
<dbReference type="PANTHER" id="PTHR28219">
    <property type="entry name" value="UPF0642 PROTEIN YBL028C"/>
    <property type="match status" value="1"/>
</dbReference>
<dbReference type="OrthoDB" id="4087970at2759"/>